<evidence type="ECO:0000256" key="2">
    <source>
        <dbReference type="PROSITE-ProRule" id="PRU00703"/>
    </source>
</evidence>
<evidence type="ECO:0000313" key="4">
    <source>
        <dbReference type="EMBL" id="MFD2732964.1"/>
    </source>
</evidence>
<dbReference type="InterPro" id="IPR046342">
    <property type="entry name" value="CBS_dom_sf"/>
</dbReference>
<dbReference type="InterPro" id="IPR044725">
    <property type="entry name" value="CBSX3_CBS_dom"/>
</dbReference>
<dbReference type="EMBL" id="JBHULV010000050">
    <property type="protein sequence ID" value="MFD2732964.1"/>
    <property type="molecule type" value="Genomic_DNA"/>
</dbReference>
<feature type="domain" description="CBS" evidence="3">
    <location>
        <begin position="76"/>
        <end position="132"/>
    </location>
</feature>
<proteinExistence type="predicted"/>
<dbReference type="Pfam" id="PF00571">
    <property type="entry name" value="CBS"/>
    <property type="match status" value="2"/>
</dbReference>
<dbReference type="Gene3D" id="3.10.580.10">
    <property type="entry name" value="CBS-domain"/>
    <property type="match status" value="1"/>
</dbReference>
<sequence>MITVHQILSIKESRIITVSPNTLVYEALEIMNSHNISAILITENDALVGIFTERDYARKVVLKGKSSKEVQISTVMTPAPIVINPKQSLDHCMQVMTEKHIRHLPVEENNKLTGIISIGDVVKFIIQDQKQTIQNLQDYISS</sequence>
<keyword evidence="1 2" id="KW-0129">CBS domain</keyword>
<dbReference type="RefSeq" id="WP_379048000.1">
    <property type="nucleotide sequence ID" value="NZ_JBHSKW010000069.1"/>
</dbReference>
<name>A0ABW5TV35_9SPHI</name>
<dbReference type="PANTHER" id="PTHR43080">
    <property type="entry name" value="CBS DOMAIN-CONTAINING PROTEIN CBSX3, MITOCHONDRIAL"/>
    <property type="match status" value="1"/>
</dbReference>
<dbReference type="InterPro" id="IPR051257">
    <property type="entry name" value="Diverse_CBS-Domain"/>
</dbReference>
<dbReference type="PROSITE" id="PS51371">
    <property type="entry name" value="CBS"/>
    <property type="match status" value="2"/>
</dbReference>
<dbReference type="CDD" id="cd04623">
    <property type="entry name" value="CBS_pair_bac_euk"/>
    <property type="match status" value="1"/>
</dbReference>
<feature type="domain" description="CBS" evidence="3">
    <location>
        <begin position="10"/>
        <end position="67"/>
    </location>
</feature>
<reference evidence="5" key="1">
    <citation type="journal article" date="2019" name="Int. J. Syst. Evol. Microbiol.">
        <title>The Global Catalogue of Microorganisms (GCM) 10K type strain sequencing project: providing services to taxonomists for standard genome sequencing and annotation.</title>
        <authorList>
            <consortium name="The Broad Institute Genomics Platform"/>
            <consortium name="The Broad Institute Genome Sequencing Center for Infectious Disease"/>
            <person name="Wu L."/>
            <person name="Ma J."/>
        </authorList>
    </citation>
    <scope>NUCLEOTIDE SEQUENCE [LARGE SCALE GENOMIC DNA]</scope>
    <source>
        <strain evidence="5">KCTC 42456</strain>
    </source>
</reference>
<evidence type="ECO:0000313" key="5">
    <source>
        <dbReference type="Proteomes" id="UP001597546"/>
    </source>
</evidence>
<dbReference type="SUPFAM" id="SSF54631">
    <property type="entry name" value="CBS-domain pair"/>
    <property type="match status" value="1"/>
</dbReference>
<dbReference type="InterPro" id="IPR000644">
    <property type="entry name" value="CBS_dom"/>
</dbReference>
<protein>
    <submittedName>
        <fullName evidence="4">CBS domain-containing protein</fullName>
    </submittedName>
</protein>
<evidence type="ECO:0000256" key="1">
    <source>
        <dbReference type="ARBA" id="ARBA00023122"/>
    </source>
</evidence>
<dbReference type="PANTHER" id="PTHR43080:SF2">
    <property type="entry name" value="CBS DOMAIN-CONTAINING PROTEIN"/>
    <property type="match status" value="1"/>
</dbReference>
<gene>
    <name evidence="4" type="ORF">ACFSSE_14735</name>
</gene>
<organism evidence="4 5">
    <name type="scientific">Pedobacter alpinus</name>
    <dbReference type="NCBI Taxonomy" id="1590643"/>
    <lineage>
        <taxon>Bacteria</taxon>
        <taxon>Pseudomonadati</taxon>
        <taxon>Bacteroidota</taxon>
        <taxon>Sphingobacteriia</taxon>
        <taxon>Sphingobacteriales</taxon>
        <taxon>Sphingobacteriaceae</taxon>
        <taxon>Pedobacter</taxon>
    </lineage>
</organism>
<keyword evidence="5" id="KW-1185">Reference proteome</keyword>
<evidence type="ECO:0000259" key="3">
    <source>
        <dbReference type="PROSITE" id="PS51371"/>
    </source>
</evidence>
<dbReference type="SMART" id="SM00116">
    <property type="entry name" value="CBS"/>
    <property type="match status" value="2"/>
</dbReference>
<comment type="caution">
    <text evidence="4">The sequence shown here is derived from an EMBL/GenBank/DDBJ whole genome shotgun (WGS) entry which is preliminary data.</text>
</comment>
<accession>A0ABW5TV35</accession>
<dbReference type="Proteomes" id="UP001597546">
    <property type="component" value="Unassembled WGS sequence"/>
</dbReference>